<protein>
    <submittedName>
        <fullName evidence="4">Uncharacterized protein</fullName>
    </submittedName>
</protein>
<evidence type="ECO:0000313" key="5">
    <source>
        <dbReference type="Proteomes" id="UP000688137"/>
    </source>
</evidence>
<keyword evidence="2" id="KW-0677">Repeat</keyword>
<dbReference type="PROSITE" id="PS50082">
    <property type="entry name" value="WD_REPEATS_2"/>
    <property type="match status" value="3"/>
</dbReference>
<feature type="repeat" description="WD" evidence="3">
    <location>
        <begin position="380"/>
        <end position="412"/>
    </location>
</feature>
<dbReference type="EMBL" id="CAJJDM010000066">
    <property type="protein sequence ID" value="CAD8080796.1"/>
    <property type="molecule type" value="Genomic_DNA"/>
</dbReference>
<gene>
    <name evidence="4" type="ORF">PPRIM_AZ9-3.1.T0640169</name>
</gene>
<keyword evidence="1 3" id="KW-0853">WD repeat</keyword>
<dbReference type="PANTHER" id="PTHR19848:SF8">
    <property type="entry name" value="F-BOX AND WD REPEAT DOMAIN CONTAINING 7"/>
    <property type="match status" value="1"/>
</dbReference>
<feature type="repeat" description="WD" evidence="3">
    <location>
        <begin position="460"/>
        <end position="500"/>
    </location>
</feature>
<dbReference type="Pfam" id="PF00400">
    <property type="entry name" value="WD40"/>
    <property type="match status" value="6"/>
</dbReference>
<evidence type="ECO:0000256" key="2">
    <source>
        <dbReference type="ARBA" id="ARBA00022737"/>
    </source>
</evidence>
<dbReference type="InterPro" id="IPR019775">
    <property type="entry name" value="WD40_repeat_CS"/>
</dbReference>
<dbReference type="PROSITE" id="PS00678">
    <property type="entry name" value="WD_REPEATS_1"/>
    <property type="match status" value="3"/>
</dbReference>
<dbReference type="PROSITE" id="PS50294">
    <property type="entry name" value="WD_REPEATS_REGION"/>
    <property type="match status" value="1"/>
</dbReference>
<dbReference type="AlphaFoldDB" id="A0A8S1MU06"/>
<dbReference type="Proteomes" id="UP000688137">
    <property type="component" value="Unassembled WGS sequence"/>
</dbReference>
<evidence type="ECO:0000256" key="1">
    <source>
        <dbReference type="ARBA" id="ARBA00022574"/>
    </source>
</evidence>
<dbReference type="InterPro" id="IPR001680">
    <property type="entry name" value="WD40_rpt"/>
</dbReference>
<proteinExistence type="predicted"/>
<accession>A0A8S1MU06</accession>
<dbReference type="OMA" id="ILHKHNG"/>
<organism evidence="4 5">
    <name type="scientific">Paramecium primaurelia</name>
    <dbReference type="NCBI Taxonomy" id="5886"/>
    <lineage>
        <taxon>Eukaryota</taxon>
        <taxon>Sar</taxon>
        <taxon>Alveolata</taxon>
        <taxon>Ciliophora</taxon>
        <taxon>Intramacronucleata</taxon>
        <taxon>Oligohymenophorea</taxon>
        <taxon>Peniculida</taxon>
        <taxon>Parameciidae</taxon>
        <taxon>Paramecium</taxon>
    </lineage>
</organism>
<dbReference type="CDD" id="cd00200">
    <property type="entry name" value="WD40"/>
    <property type="match status" value="1"/>
</dbReference>
<dbReference type="SMART" id="SM00320">
    <property type="entry name" value="WD40"/>
    <property type="match status" value="7"/>
</dbReference>
<feature type="repeat" description="WD" evidence="3">
    <location>
        <begin position="501"/>
        <end position="539"/>
    </location>
</feature>
<dbReference type="PANTHER" id="PTHR19848">
    <property type="entry name" value="WD40 REPEAT PROTEIN"/>
    <property type="match status" value="1"/>
</dbReference>
<reference evidence="4" key="1">
    <citation type="submission" date="2021-01" db="EMBL/GenBank/DDBJ databases">
        <authorList>
            <consortium name="Genoscope - CEA"/>
            <person name="William W."/>
        </authorList>
    </citation>
    <scope>NUCLEOTIDE SEQUENCE</scope>
</reference>
<keyword evidence="5" id="KW-1185">Reference proteome</keyword>
<name>A0A8S1MU06_PARPR</name>
<evidence type="ECO:0000313" key="4">
    <source>
        <dbReference type="EMBL" id="CAD8080796.1"/>
    </source>
</evidence>
<evidence type="ECO:0000256" key="3">
    <source>
        <dbReference type="PROSITE-ProRule" id="PRU00221"/>
    </source>
</evidence>
<comment type="caution">
    <text evidence="4">The sequence shown here is derived from an EMBL/GenBank/DDBJ whole genome shotgun (WGS) entry which is preliminary data.</text>
</comment>
<sequence>MSTMVCTTKGCQHKTLCSDCIVTHPKNHLAAILPLRDFDPSSYSVPKTIAKDLSIVRQRMSMLQNHLIQTREIRKSECKRLQKHIVNYFTDELDSFIKTVILQIEQFYNEKHTKIAEVTQNCEEHINKLNSIINGEVDDSRKFDFLLDLQEKLLQVIVPTLTKQAEDLSRSSISSDILINQNFEKAISVVIEKAFVVSNILNTEKKPVVMDEPEYDSLTIFKVNLKNQQKNLDFYKSAIQPYLHTDLLGKEYKVPQSSDFIPKTVPKDTPQLNGLPFEIFISQQKHLNTVVQGHLDIVTAVCVLNLNQIASAGGEGILKFWDIDSQICLGTIEAHKGEIWCLCAITDDFNQDIAEKLVSGGNDRLIHIWNVQYMTLEFTLVGHLDIVKSLCYLRKFQYICSGGGDYRIKIWNRDKCFYTIEDAHKKIVRTIIQLDDDNFASGGDCFIKIWSAFKGQLKYELAHGDDVYCLKELPNQMLASGGADRIIIIWNLRGGFKAHKLQAHNETITCLGFHKYLFSAGLDKTLRVWEIKDQATLVKSIKVHTEQISCIAVNQYRELIITGSWDKRVRIVSLEYVIQRK</sequence>